<sequence>MLSYLVFLLSYFLSTPVNIIFHEFGHAISALIFTKSMVHIDLCDGVTGKLIDFTIGRLRLTFSWQNLFYHSGLTIHAPVKSLTASRIIILSGVVLSLNKA</sequence>
<protein>
    <submittedName>
        <fullName evidence="1">Peptidase_M50B family protein</fullName>
    </submittedName>
</protein>
<organism evidence="1">
    <name type="scientific">Leptospira interrogans serovar Canicola</name>
    <dbReference type="NCBI Taxonomy" id="211880"/>
    <lineage>
        <taxon>Bacteria</taxon>
        <taxon>Pseudomonadati</taxon>
        <taxon>Spirochaetota</taxon>
        <taxon>Spirochaetia</taxon>
        <taxon>Leptospirales</taxon>
        <taxon>Leptospiraceae</taxon>
        <taxon>Leptospira</taxon>
    </lineage>
</organism>
<name>A0A067YD78_LEPIR</name>
<dbReference type="RefSeq" id="WP_032073186.1">
    <property type="nucleotide sequence ID" value="NC_025197.1"/>
</dbReference>
<geneLocation type="plasmid" evidence="1">
    <name>pGui2</name>
</geneLocation>
<evidence type="ECO:0000313" key="1">
    <source>
        <dbReference type="EMBL" id="AGZ84963.1"/>
    </source>
</evidence>
<reference evidence="1" key="2">
    <citation type="journal article" date="2014" name="PLoS Negl. Trop. Dis.">
        <title>Isolation and Characterization of Two Novel Plasmids from Pathogenic Leptospira interrogans Serogroup Canicola Serovar Canicola Strain Gui44.</title>
        <authorList>
            <person name="Zhu W.N."/>
            <person name="Huang L.L."/>
            <person name="Zeng L.B."/>
            <person name="Zhuang X.R."/>
            <person name="Chen C.Y."/>
            <person name="Wang Y.Z."/>
            <person name="Qin J.H."/>
            <person name="Zhu Y.Z."/>
            <person name="Guo X.K."/>
        </authorList>
    </citation>
    <scope>NUCLEOTIDE SEQUENCE</scope>
    <source>
        <strain evidence="1">Gui44</strain>
        <plasmid evidence="1">pGui2</plasmid>
    </source>
</reference>
<proteinExistence type="predicted"/>
<reference evidence="1" key="1">
    <citation type="submission" date="2013-09" db="EMBL/GenBank/DDBJ databases">
        <authorList>
            <person name="Huang L."/>
            <person name="Zeng L."/>
            <person name="Zhu Y."/>
            <person name="Guo X."/>
        </authorList>
    </citation>
    <scope>NUCLEOTIDE SEQUENCE</scope>
    <source>
        <strain evidence="1">Gui44</strain>
        <plasmid evidence="1">pGui2</plasmid>
    </source>
</reference>
<keyword evidence="1" id="KW-0614">Plasmid</keyword>
<dbReference type="EMBL" id="KF648558">
    <property type="protein sequence ID" value="AGZ84963.1"/>
    <property type="molecule type" value="Genomic_DNA"/>
</dbReference>
<dbReference type="AlphaFoldDB" id="A0A067YD78"/>
<accession>A0A067YD78</accession>